<evidence type="ECO:0000313" key="2">
    <source>
        <dbReference type="EMBL" id="CAB4922785.1"/>
    </source>
</evidence>
<dbReference type="InterPro" id="IPR036520">
    <property type="entry name" value="UPF0759_sf"/>
</dbReference>
<dbReference type="PANTHER" id="PTHR30348">
    <property type="entry name" value="UNCHARACTERIZED PROTEIN YECE"/>
    <property type="match status" value="1"/>
</dbReference>
<dbReference type="Pfam" id="PF01904">
    <property type="entry name" value="DUF72"/>
    <property type="match status" value="1"/>
</dbReference>
<reference evidence="2" key="1">
    <citation type="submission" date="2020-05" db="EMBL/GenBank/DDBJ databases">
        <authorList>
            <person name="Chiriac C."/>
            <person name="Salcher M."/>
            <person name="Ghai R."/>
            <person name="Kavagutti S V."/>
        </authorList>
    </citation>
    <scope>NUCLEOTIDE SEQUENCE</scope>
</reference>
<evidence type="ECO:0000256" key="1">
    <source>
        <dbReference type="SAM" id="MobiDB-lite"/>
    </source>
</evidence>
<dbReference type="PANTHER" id="PTHR30348:SF4">
    <property type="entry name" value="DUF72 DOMAIN-CONTAINING PROTEIN"/>
    <property type="match status" value="1"/>
</dbReference>
<dbReference type="EMBL" id="CAFBLX010000378">
    <property type="protein sequence ID" value="CAB4922785.1"/>
    <property type="molecule type" value="Genomic_DNA"/>
</dbReference>
<dbReference type="Gene3D" id="3.20.20.410">
    <property type="entry name" value="Protein of unknown function UPF0759"/>
    <property type="match status" value="1"/>
</dbReference>
<sequence length="331" mass="36549">MVAGLGSRIGTGEGEQHTGQRQGAECRWALHAIEATDTSAGAAETAGLPGYSRLMSAQHRPRVLIGISGWTYAPWRGDFYPSGLAHRKELGYASEHLTSIEINGTFYAMQKPSSFTKWHDETPDDFVFSIKGGRYVTHIKRLVGVESALANFFATGVLTLGDKLGPFLWQLPPNLEFDAQKMTDFCALLPRTVSVAVTLAESRDDKLAEDRVLLPAASSRPLRHCIEARHASFASDEAVELLRENDIAIVVADTAGKYPYIDTPTADFMYARLHGDEELYASGYTDDALDRWATKISEWTSAGRDVFVYFDNDIKGYAPFDAMKLIERVGQ</sequence>
<proteinExistence type="predicted"/>
<dbReference type="SUPFAM" id="SSF117396">
    <property type="entry name" value="TM1631-like"/>
    <property type="match status" value="1"/>
</dbReference>
<dbReference type="AlphaFoldDB" id="A0A6J7HXY2"/>
<accession>A0A6J7HXY2</accession>
<gene>
    <name evidence="2" type="ORF">UFOPK3472_03658</name>
</gene>
<organism evidence="2">
    <name type="scientific">freshwater metagenome</name>
    <dbReference type="NCBI Taxonomy" id="449393"/>
    <lineage>
        <taxon>unclassified sequences</taxon>
        <taxon>metagenomes</taxon>
        <taxon>ecological metagenomes</taxon>
    </lineage>
</organism>
<name>A0A6J7HXY2_9ZZZZ</name>
<feature type="region of interest" description="Disordered" evidence="1">
    <location>
        <begin position="1"/>
        <end position="23"/>
    </location>
</feature>
<protein>
    <submittedName>
        <fullName evidence="2">Unannotated protein</fullName>
    </submittedName>
</protein>
<dbReference type="InterPro" id="IPR002763">
    <property type="entry name" value="DUF72"/>
</dbReference>